<feature type="domain" description="HMA" evidence="1">
    <location>
        <begin position="124"/>
        <end position="190"/>
    </location>
</feature>
<dbReference type="Proteomes" id="UP000634136">
    <property type="component" value="Unassembled WGS sequence"/>
</dbReference>
<sequence>MKGMDLFCSSPASTAVISCMDVHPNSTVRPTPKTRVPCSSSLHLPSNPRPYSYFQKHRKSSAEKENDAVRRNSCVELNELYSSEYRTGSSRRHLLGDAPFVDWVSRPESHDNRDGHSPVLESSSSVVVLRVSLHCKGCVAKVRKHISKMEGVTSFSIDIETKKVIIMGDVTPLSVLNSVSKVRRLTHTKTWHQRTIKINSENRSKTHMGRVKVMNAFCEGVAQLCHKVRCLISFPKDMDQLSIPMTIYQNPNPLHQRRTRVSIINSIRKKLQSNLRVTLDRYLTKAFIPKHLQAINNASKLGSNNFATTNPVTKTEEEVTRSVAGNAATNDISNRLEVRAIHIALHSIMI</sequence>
<accession>A0A834TMD2</accession>
<dbReference type="Gene3D" id="3.30.70.100">
    <property type="match status" value="1"/>
</dbReference>
<evidence type="ECO:0000313" key="3">
    <source>
        <dbReference type="Proteomes" id="UP000634136"/>
    </source>
</evidence>
<dbReference type="CDD" id="cd00371">
    <property type="entry name" value="HMA"/>
    <property type="match status" value="1"/>
</dbReference>
<dbReference type="PROSITE" id="PS51257">
    <property type="entry name" value="PROKAR_LIPOPROTEIN"/>
    <property type="match status" value="1"/>
</dbReference>
<proteinExistence type="predicted"/>
<gene>
    <name evidence="2" type="ORF">G2W53_021684</name>
</gene>
<dbReference type="InterPro" id="IPR006121">
    <property type="entry name" value="HMA_dom"/>
</dbReference>
<organism evidence="2 3">
    <name type="scientific">Senna tora</name>
    <dbReference type="NCBI Taxonomy" id="362788"/>
    <lineage>
        <taxon>Eukaryota</taxon>
        <taxon>Viridiplantae</taxon>
        <taxon>Streptophyta</taxon>
        <taxon>Embryophyta</taxon>
        <taxon>Tracheophyta</taxon>
        <taxon>Spermatophyta</taxon>
        <taxon>Magnoliopsida</taxon>
        <taxon>eudicotyledons</taxon>
        <taxon>Gunneridae</taxon>
        <taxon>Pentapetalae</taxon>
        <taxon>rosids</taxon>
        <taxon>fabids</taxon>
        <taxon>Fabales</taxon>
        <taxon>Fabaceae</taxon>
        <taxon>Caesalpinioideae</taxon>
        <taxon>Cassia clade</taxon>
        <taxon>Senna</taxon>
    </lineage>
</organism>
<dbReference type="OrthoDB" id="689350at2759"/>
<name>A0A834TMD2_9FABA</name>
<dbReference type="AlphaFoldDB" id="A0A834TMD2"/>
<dbReference type="PROSITE" id="PS50846">
    <property type="entry name" value="HMA_2"/>
    <property type="match status" value="1"/>
</dbReference>
<dbReference type="Pfam" id="PF00403">
    <property type="entry name" value="HMA"/>
    <property type="match status" value="1"/>
</dbReference>
<keyword evidence="3" id="KW-1185">Reference proteome</keyword>
<evidence type="ECO:0000259" key="1">
    <source>
        <dbReference type="PROSITE" id="PS50846"/>
    </source>
</evidence>
<dbReference type="PANTHER" id="PTHR46119:SF12">
    <property type="entry name" value="PROTEIN SODIUM POTASSIUM ROOT DEFECTIVE 3"/>
    <property type="match status" value="1"/>
</dbReference>
<reference evidence="2" key="1">
    <citation type="submission" date="2020-09" db="EMBL/GenBank/DDBJ databases">
        <title>Genome-Enabled Discovery of Anthraquinone Biosynthesis in Senna tora.</title>
        <authorList>
            <person name="Kang S.-H."/>
            <person name="Pandey R.P."/>
            <person name="Lee C.-M."/>
            <person name="Sim J.-S."/>
            <person name="Jeong J.-T."/>
            <person name="Choi B.-S."/>
            <person name="Jung M."/>
            <person name="Ginzburg D."/>
            <person name="Zhao K."/>
            <person name="Won S.Y."/>
            <person name="Oh T.-J."/>
            <person name="Yu Y."/>
            <person name="Kim N.-H."/>
            <person name="Lee O.R."/>
            <person name="Lee T.-H."/>
            <person name="Bashyal P."/>
            <person name="Kim T.-S."/>
            <person name="Lee W.-H."/>
            <person name="Kawkins C."/>
            <person name="Kim C.-K."/>
            <person name="Kim J.S."/>
            <person name="Ahn B.O."/>
            <person name="Rhee S.Y."/>
            <person name="Sohng J.K."/>
        </authorList>
    </citation>
    <scope>NUCLEOTIDE SEQUENCE</scope>
    <source>
        <tissue evidence="2">Leaf</tissue>
    </source>
</reference>
<dbReference type="GO" id="GO:0046872">
    <property type="term" value="F:metal ion binding"/>
    <property type="evidence" value="ECO:0007669"/>
    <property type="project" value="InterPro"/>
</dbReference>
<comment type="caution">
    <text evidence="2">The sequence shown here is derived from an EMBL/GenBank/DDBJ whole genome shotgun (WGS) entry which is preliminary data.</text>
</comment>
<protein>
    <submittedName>
        <fullName evidence="2">Protein SODIUM POTASSIUM ROOT DEFECTIVE 2</fullName>
    </submittedName>
</protein>
<dbReference type="SUPFAM" id="SSF55008">
    <property type="entry name" value="HMA, heavy metal-associated domain"/>
    <property type="match status" value="1"/>
</dbReference>
<dbReference type="PANTHER" id="PTHR46119">
    <property type="entry name" value="OS08G0405700 PROTEIN"/>
    <property type="match status" value="1"/>
</dbReference>
<dbReference type="InterPro" id="IPR036163">
    <property type="entry name" value="HMA_dom_sf"/>
</dbReference>
<evidence type="ECO:0000313" key="2">
    <source>
        <dbReference type="EMBL" id="KAF7823540.1"/>
    </source>
</evidence>
<dbReference type="InterPro" id="IPR044526">
    <property type="entry name" value="NAKR1-3"/>
</dbReference>
<dbReference type="EMBL" id="JAAIUW010000007">
    <property type="protein sequence ID" value="KAF7823540.1"/>
    <property type="molecule type" value="Genomic_DNA"/>
</dbReference>